<dbReference type="RefSeq" id="WP_138644834.1">
    <property type="nucleotide sequence ID" value="NZ_VCKW01000038.1"/>
</dbReference>
<dbReference type="GO" id="GO:0004674">
    <property type="term" value="F:protein serine/threonine kinase activity"/>
    <property type="evidence" value="ECO:0007669"/>
    <property type="project" value="InterPro"/>
</dbReference>
<feature type="transmembrane region" description="Helical" evidence="6">
    <location>
        <begin position="416"/>
        <end position="435"/>
    </location>
</feature>
<dbReference type="SMART" id="SM00220">
    <property type="entry name" value="S_TKc"/>
    <property type="match status" value="1"/>
</dbReference>
<evidence type="ECO:0000256" key="1">
    <source>
        <dbReference type="ARBA" id="ARBA00022679"/>
    </source>
</evidence>
<organism evidence="8 9">
    <name type="scientific">Actinomadura soli</name>
    <dbReference type="NCBI Taxonomy" id="2508997"/>
    <lineage>
        <taxon>Bacteria</taxon>
        <taxon>Bacillati</taxon>
        <taxon>Actinomycetota</taxon>
        <taxon>Actinomycetes</taxon>
        <taxon>Streptosporangiales</taxon>
        <taxon>Thermomonosporaceae</taxon>
        <taxon>Actinomadura</taxon>
    </lineage>
</organism>
<dbReference type="InterPro" id="IPR000719">
    <property type="entry name" value="Prot_kinase_dom"/>
</dbReference>
<dbReference type="AlphaFoldDB" id="A0A5C4JEX3"/>
<dbReference type="PROSITE" id="PS00108">
    <property type="entry name" value="PROTEIN_KINASE_ST"/>
    <property type="match status" value="1"/>
</dbReference>
<evidence type="ECO:0000256" key="2">
    <source>
        <dbReference type="ARBA" id="ARBA00022741"/>
    </source>
</evidence>
<feature type="region of interest" description="Disordered" evidence="5">
    <location>
        <begin position="1"/>
        <end position="41"/>
    </location>
</feature>
<protein>
    <submittedName>
        <fullName evidence="8">Serine/threonine-protein kinase</fullName>
    </submittedName>
</protein>
<feature type="domain" description="Protein kinase" evidence="7">
    <location>
        <begin position="63"/>
        <end position="316"/>
    </location>
</feature>
<keyword evidence="1" id="KW-0808">Transferase</keyword>
<keyword evidence="2" id="KW-0547">Nucleotide-binding</keyword>
<feature type="transmembrane region" description="Helical" evidence="6">
    <location>
        <begin position="682"/>
        <end position="702"/>
    </location>
</feature>
<dbReference type="OrthoDB" id="5492697at2"/>
<dbReference type="CDD" id="cd14014">
    <property type="entry name" value="STKc_PknB_like"/>
    <property type="match status" value="1"/>
</dbReference>
<feature type="transmembrane region" description="Helical" evidence="6">
    <location>
        <begin position="635"/>
        <end position="661"/>
    </location>
</feature>
<dbReference type="GO" id="GO:0016020">
    <property type="term" value="C:membrane"/>
    <property type="evidence" value="ECO:0007669"/>
    <property type="project" value="TreeGrafter"/>
</dbReference>
<keyword evidence="9" id="KW-1185">Reference proteome</keyword>
<accession>A0A5C4JEX3</accession>
<evidence type="ECO:0000256" key="3">
    <source>
        <dbReference type="ARBA" id="ARBA00022777"/>
    </source>
</evidence>
<comment type="caution">
    <text evidence="8">The sequence shown here is derived from an EMBL/GenBank/DDBJ whole genome shotgun (WGS) entry which is preliminary data.</text>
</comment>
<feature type="transmembrane region" description="Helical" evidence="6">
    <location>
        <begin position="603"/>
        <end position="629"/>
    </location>
</feature>
<evidence type="ECO:0000256" key="4">
    <source>
        <dbReference type="ARBA" id="ARBA00022840"/>
    </source>
</evidence>
<dbReference type="PROSITE" id="PS50011">
    <property type="entry name" value="PROTEIN_KINASE_DOM"/>
    <property type="match status" value="1"/>
</dbReference>
<sequence>MQDPAESGETRRETTATSLDPIGGGGTASADDDSAGRTRREDVPVAGAESLLTLPPELAVRFAIVAELDAAGAEADMLRVRDQAGEELVLKLYRRGITPNREMWETLRGVRSPHIVRLRDTGQAGGRAFEVMEYLPHGTLRDLANEGGAASPEVITEVVRQVADGLTVLHEHRVIHRDLKPENILLRFRDPLRLALADFGLSRYVKQTAMFSSAGHTLAYSAPETFAGFVSVMRDWWSLGMIVRELALGEPPFADLVPEAVMLHLASRPIDVSGVEDERLRLLCRGLLVRDPDDRWGGGEVAEWLAGGSPPVHESVDSPLTTAEVKPFLFGEQLYTDRAELAAAMAERWDETAERYFARGGAARETLKTWLRQFDDPRIHDVQARDELLDRMEGLLPADVRLLMLLRWLNPGMPPIYAGGAITAANLGALAAAALDPAAGQHRRSQRVVDDLTEHNVLSTLAQCPGGEDLGEVKARLDDATRRWQEITARARERRPELGTSRTADVKAELLLIALDADEAKARLAEQIPAGRESLPVPVPWFDELAREAGDDAAGLLVVRQALPAAAAEAGRIHRELTARQRQEQERMMRWQQREADRLGGRVAAVAVAVAGCVLMAVVWAGFLLLSVFSGSSDIATVVAAGVLICQAATEITLAVTMGAMYHPRYSLLQKVGVLGGRAGDAVSDTGGCVGCLIVVLSAAVLSVLTKVFPPMVPLVVTAVYGAWTYRRWSGWTRWHEDEKRKALEG</sequence>
<gene>
    <name evidence="8" type="ORF">ETD83_10260</name>
</gene>
<dbReference type="GO" id="GO:0005829">
    <property type="term" value="C:cytosol"/>
    <property type="evidence" value="ECO:0007669"/>
    <property type="project" value="TreeGrafter"/>
</dbReference>
<dbReference type="Proteomes" id="UP000309174">
    <property type="component" value="Unassembled WGS sequence"/>
</dbReference>
<dbReference type="GO" id="GO:0000407">
    <property type="term" value="C:phagophore assembly site"/>
    <property type="evidence" value="ECO:0007669"/>
    <property type="project" value="TreeGrafter"/>
</dbReference>
<keyword evidence="6" id="KW-1133">Transmembrane helix</keyword>
<keyword evidence="3 8" id="KW-0418">Kinase</keyword>
<dbReference type="PANTHER" id="PTHR24348">
    <property type="entry name" value="SERINE/THREONINE-PROTEIN KINASE UNC-51-RELATED"/>
    <property type="match status" value="1"/>
</dbReference>
<dbReference type="SUPFAM" id="SSF56112">
    <property type="entry name" value="Protein kinase-like (PK-like)"/>
    <property type="match status" value="1"/>
</dbReference>
<dbReference type="InterPro" id="IPR008271">
    <property type="entry name" value="Ser/Thr_kinase_AS"/>
</dbReference>
<evidence type="ECO:0000259" key="7">
    <source>
        <dbReference type="PROSITE" id="PS50011"/>
    </source>
</evidence>
<name>A0A5C4JEX3_9ACTN</name>
<keyword evidence="6" id="KW-0812">Transmembrane</keyword>
<dbReference type="EMBL" id="VCKW01000038">
    <property type="protein sequence ID" value="TMR03698.1"/>
    <property type="molecule type" value="Genomic_DNA"/>
</dbReference>
<dbReference type="InterPro" id="IPR011009">
    <property type="entry name" value="Kinase-like_dom_sf"/>
</dbReference>
<evidence type="ECO:0000256" key="6">
    <source>
        <dbReference type="SAM" id="Phobius"/>
    </source>
</evidence>
<keyword evidence="6" id="KW-0472">Membrane</keyword>
<dbReference type="GO" id="GO:0005524">
    <property type="term" value="F:ATP binding"/>
    <property type="evidence" value="ECO:0007669"/>
    <property type="project" value="UniProtKB-KW"/>
</dbReference>
<reference evidence="8 9" key="1">
    <citation type="submission" date="2019-05" db="EMBL/GenBank/DDBJ databases">
        <title>Draft genome sequence of Actinomadura sp. 14C53.</title>
        <authorList>
            <person name="Saricaoglu S."/>
            <person name="Isik K."/>
        </authorList>
    </citation>
    <scope>NUCLEOTIDE SEQUENCE [LARGE SCALE GENOMIC DNA]</scope>
    <source>
        <strain evidence="8 9">14C53</strain>
    </source>
</reference>
<evidence type="ECO:0000256" key="5">
    <source>
        <dbReference type="SAM" id="MobiDB-lite"/>
    </source>
</evidence>
<evidence type="ECO:0000313" key="8">
    <source>
        <dbReference type="EMBL" id="TMR03698.1"/>
    </source>
</evidence>
<dbReference type="InterPro" id="IPR045269">
    <property type="entry name" value="Atg1-like"/>
</dbReference>
<dbReference type="Gene3D" id="1.10.510.10">
    <property type="entry name" value="Transferase(Phosphotransferase) domain 1"/>
    <property type="match status" value="1"/>
</dbReference>
<dbReference type="PANTHER" id="PTHR24348:SF22">
    <property type="entry name" value="NON-SPECIFIC SERINE_THREONINE PROTEIN KINASE"/>
    <property type="match status" value="1"/>
</dbReference>
<dbReference type="GO" id="GO:0005776">
    <property type="term" value="C:autophagosome"/>
    <property type="evidence" value="ECO:0007669"/>
    <property type="project" value="TreeGrafter"/>
</dbReference>
<keyword evidence="4" id="KW-0067">ATP-binding</keyword>
<dbReference type="Pfam" id="PF00069">
    <property type="entry name" value="Pkinase"/>
    <property type="match status" value="1"/>
</dbReference>
<proteinExistence type="predicted"/>
<evidence type="ECO:0000313" key="9">
    <source>
        <dbReference type="Proteomes" id="UP000309174"/>
    </source>
</evidence>